<feature type="compositionally biased region" description="Basic and acidic residues" evidence="1">
    <location>
        <begin position="243"/>
        <end position="257"/>
    </location>
</feature>
<evidence type="ECO:0000256" key="2">
    <source>
        <dbReference type="SAM" id="Phobius"/>
    </source>
</evidence>
<dbReference type="PANTHER" id="PTHR34502:SF6">
    <property type="entry name" value="DUF6594 DOMAIN-CONTAINING PROTEIN"/>
    <property type="match status" value="1"/>
</dbReference>
<feature type="compositionally biased region" description="Basic and acidic residues" evidence="1">
    <location>
        <begin position="36"/>
        <end position="45"/>
    </location>
</feature>
<feature type="transmembrane region" description="Helical" evidence="2">
    <location>
        <begin position="585"/>
        <end position="603"/>
    </location>
</feature>
<dbReference type="AlphaFoldDB" id="A0A1W2TQA0"/>
<keyword evidence="2" id="KW-0812">Transmembrane</keyword>
<gene>
    <name evidence="4" type="ORF">SAMD00023353_4800780</name>
</gene>
<feature type="compositionally biased region" description="Polar residues" evidence="1">
    <location>
        <begin position="508"/>
        <end position="518"/>
    </location>
</feature>
<evidence type="ECO:0000259" key="3">
    <source>
        <dbReference type="Pfam" id="PF20237"/>
    </source>
</evidence>
<feature type="compositionally biased region" description="Polar residues" evidence="1">
    <location>
        <begin position="1"/>
        <end position="10"/>
    </location>
</feature>
<feature type="compositionally biased region" description="Basic residues" evidence="1">
    <location>
        <begin position="160"/>
        <end position="171"/>
    </location>
</feature>
<dbReference type="Proteomes" id="UP000054516">
    <property type="component" value="Unassembled WGS sequence"/>
</dbReference>
<accession>A0A1W2TQA0</accession>
<keyword evidence="2" id="KW-0472">Membrane</keyword>
<feature type="compositionally biased region" description="Polar residues" evidence="1">
    <location>
        <begin position="52"/>
        <end position="70"/>
    </location>
</feature>
<feature type="compositionally biased region" description="Basic residues" evidence="1">
    <location>
        <begin position="258"/>
        <end position="268"/>
    </location>
</feature>
<organism evidence="4">
    <name type="scientific">Rosellinia necatrix</name>
    <name type="common">White root-rot fungus</name>
    <dbReference type="NCBI Taxonomy" id="77044"/>
    <lineage>
        <taxon>Eukaryota</taxon>
        <taxon>Fungi</taxon>
        <taxon>Dikarya</taxon>
        <taxon>Ascomycota</taxon>
        <taxon>Pezizomycotina</taxon>
        <taxon>Sordariomycetes</taxon>
        <taxon>Xylariomycetidae</taxon>
        <taxon>Xylariales</taxon>
        <taxon>Xylariaceae</taxon>
        <taxon>Rosellinia</taxon>
    </lineage>
</organism>
<feature type="region of interest" description="Disordered" evidence="1">
    <location>
        <begin position="1"/>
        <end position="291"/>
    </location>
</feature>
<sequence length="604" mass="66425">MIDMSNNGDNTRQDVPPAATPGSRKTRPRTQAPEQLTDHGSGDLKKPRRKSTTVINLSGDETTRNQSPSHVTRLRERLGNAAIETPASSEKTGEPRSLVGLPDKDTGSQAKPPSVEAVCPFDTSKSDTANESEGSSGSSQTVTRASPARRNSWAKGTTSKQRRHNSGKPHALHFLDVDSPQVTSESIQRTMKEASKSPQDTAKSASSSTRSPSSTSSGFREDIFDVTGERETDQTSTSPSRSLDGDTRGSVSDEARPRSRITKGRRRSYGTPEMPRGNAQHPHVPPEDLTPRAPNQQFIKPLPRAEKLPLTGYELLASRLSITAVDHCGQFLRPIYRRFESLNHRMLLHLQDEICELEEELHHLDTADTQNRRLPNGILPASRRADYVSGGELQWRRIDIMGKIGFKLEQYNRVLTSFRETLSLSVPTLDDVQQYRMFLESYAPITEVEGQFLDTTNDLVCLGYSDEDMEADDECPVTPRSDTTDLYPRRRVSILSQSDVSRQHDARTTSSISQQGAPQEQPVVDRHPLTSLSVAIAMAVILPIFTFLVIPGFIGRMTVVCLVGIGILGALIQGKVIRLQATQEFCVSVGLYGGVMAILAGMVG</sequence>
<dbReference type="InterPro" id="IPR046529">
    <property type="entry name" value="DUF6594"/>
</dbReference>
<dbReference type="PANTHER" id="PTHR34502">
    <property type="entry name" value="DUF6594 DOMAIN-CONTAINING PROTEIN-RELATED"/>
    <property type="match status" value="1"/>
</dbReference>
<evidence type="ECO:0000256" key="1">
    <source>
        <dbReference type="SAM" id="MobiDB-lite"/>
    </source>
</evidence>
<feature type="compositionally biased region" description="Polar residues" evidence="1">
    <location>
        <begin position="126"/>
        <end position="144"/>
    </location>
</feature>
<keyword evidence="5" id="KW-1185">Reference proteome</keyword>
<name>A0A1W2TQA0_ROSNE</name>
<proteinExistence type="predicted"/>
<keyword evidence="2" id="KW-1133">Transmembrane helix</keyword>
<feature type="compositionally biased region" description="Polar residues" evidence="1">
    <location>
        <begin position="180"/>
        <end position="189"/>
    </location>
</feature>
<feature type="compositionally biased region" description="Low complexity" evidence="1">
    <location>
        <begin position="204"/>
        <end position="217"/>
    </location>
</feature>
<feature type="transmembrane region" description="Helical" evidence="2">
    <location>
        <begin position="554"/>
        <end position="573"/>
    </location>
</feature>
<feature type="region of interest" description="Disordered" evidence="1">
    <location>
        <begin position="496"/>
        <end position="523"/>
    </location>
</feature>
<evidence type="ECO:0000313" key="5">
    <source>
        <dbReference type="Proteomes" id="UP000054516"/>
    </source>
</evidence>
<feature type="domain" description="DUF6594" evidence="3">
    <location>
        <begin position="313"/>
        <end position="596"/>
    </location>
</feature>
<dbReference type="OMA" id="QWHKTDV"/>
<reference evidence="4" key="1">
    <citation type="submission" date="2016-03" db="EMBL/GenBank/DDBJ databases">
        <title>Draft genome sequence of Rosellinia necatrix.</title>
        <authorList>
            <person name="Kanematsu S."/>
        </authorList>
    </citation>
    <scope>NUCLEOTIDE SEQUENCE [LARGE SCALE GENOMIC DNA]</scope>
    <source>
        <strain evidence="4">W97</strain>
    </source>
</reference>
<dbReference type="STRING" id="77044.A0A1W2TQA0"/>
<dbReference type="Pfam" id="PF20237">
    <property type="entry name" value="DUF6594"/>
    <property type="match status" value="1"/>
</dbReference>
<evidence type="ECO:0000313" key="4">
    <source>
        <dbReference type="EMBL" id="GAP90610.1"/>
    </source>
</evidence>
<dbReference type="EMBL" id="DF977493">
    <property type="protein sequence ID" value="GAP90610.1"/>
    <property type="molecule type" value="Genomic_DNA"/>
</dbReference>
<feature type="compositionally biased region" description="Basic and acidic residues" evidence="1">
    <location>
        <begin position="219"/>
        <end position="233"/>
    </location>
</feature>
<dbReference type="OrthoDB" id="5416037at2759"/>
<protein>
    <recommendedName>
        <fullName evidence="3">DUF6594 domain-containing protein</fullName>
    </recommendedName>
</protein>